<dbReference type="Proteomes" id="UP000007015">
    <property type="component" value="Chromosome 12"/>
</dbReference>
<organism evidence="2 3">
    <name type="scientific">Oryza sativa subsp. indica</name>
    <name type="common">Rice</name>
    <dbReference type="NCBI Taxonomy" id="39946"/>
    <lineage>
        <taxon>Eukaryota</taxon>
        <taxon>Viridiplantae</taxon>
        <taxon>Streptophyta</taxon>
        <taxon>Embryophyta</taxon>
        <taxon>Tracheophyta</taxon>
        <taxon>Spermatophyta</taxon>
        <taxon>Magnoliopsida</taxon>
        <taxon>Liliopsida</taxon>
        <taxon>Poales</taxon>
        <taxon>Poaceae</taxon>
        <taxon>BOP clade</taxon>
        <taxon>Oryzoideae</taxon>
        <taxon>Oryzeae</taxon>
        <taxon>Oryzinae</taxon>
        <taxon>Oryza</taxon>
        <taxon>Oryza sativa</taxon>
    </lineage>
</organism>
<feature type="region of interest" description="Disordered" evidence="1">
    <location>
        <begin position="257"/>
        <end position="299"/>
    </location>
</feature>
<feature type="compositionally biased region" description="Low complexity" evidence="1">
    <location>
        <begin position="98"/>
        <end position="108"/>
    </location>
</feature>
<dbReference type="EMBL" id="CM000137">
    <property type="protein sequence ID" value="EEC68952.1"/>
    <property type="molecule type" value="Genomic_DNA"/>
</dbReference>
<dbReference type="Gramene" id="BGIOSGA036530-TA">
    <property type="protein sequence ID" value="BGIOSGA036530-PA"/>
    <property type="gene ID" value="BGIOSGA036530"/>
</dbReference>
<evidence type="ECO:0000256" key="1">
    <source>
        <dbReference type="SAM" id="MobiDB-lite"/>
    </source>
</evidence>
<evidence type="ECO:0000313" key="3">
    <source>
        <dbReference type="Proteomes" id="UP000007015"/>
    </source>
</evidence>
<feature type="compositionally biased region" description="Basic and acidic residues" evidence="1">
    <location>
        <begin position="13"/>
        <end position="24"/>
    </location>
</feature>
<protein>
    <submittedName>
        <fullName evidence="2">Uncharacterized protein</fullName>
    </submittedName>
</protein>
<evidence type="ECO:0000313" key="2">
    <source>
        <dbReference type="EMBL" id="EEC68952.1"/>
    </source>
</evidence>
<proteinExistence type="predicted"/>
<dbReference type="HOGENOM" id="CLU_931857_0_0_1"/>
<feature type="compositionally biased region" description="Acidic residues" evidence="1">
    <location>
        <begin position="1"/>
        <end position="12"/>
    </location>
</feature>
<reference evidence="2 3" key="1">
    <citation type="journal article" date="2005" name="PLoS Biol.">
        <title>The genomes of Oryza sativa: a history of duplications.</title>
        <authorList>
            <person name="Yu J."/>
            <person name="Wang J."/>
            <person name="Lin W."/>
            <person name="Li S."/>
            <person name="Li H."/>
            <person name="Zhou J."/>
            <person name="Ni P."/>
            <person name="Dong W."/>
            <person name="Hu S."/>
            <person name="Zeng C."/>
            <person name="Zhang J."/>
            <person name="Zhang Y."/>
            <person name="Li R."/>
            <person name="Xu Z."/>
            <person name="Li S."/>
            <person name="Li X."/>
            <person name="Zheng H."/>
            <person name="Cong L."/>
            <person name="Lin L."/>
            <person name="Yin J."/>
            <person name="Geng J."/>
            <person name="Li G."/>
            <person name="Shi J."/>
            <person name="Liu J."/>
            <person name="Lv H."/>
            <person name="Li J."/>
            <person name="Wang J."/>
            <person name="Deng Y."/>
            <person name="Ran L."/>
            <person name="Shi X."/>
            <person name="Wang X."/>
            <person name="Wu Q."/>
            <person name="Li C."/>
            <person name="Ren X."/>
            <person name="Wang J."/>
            <person name="Wang X."/>
            <person name="Li D."/>
            <person name="Liu D."/>
            <person name="Zhang X."/>
            <person name="Ji Z."/>
            <person name="Zhao W."/>
            <person name="Sun Y."/>
            <person name="Zhang Z."/>
            <person name="Bao J."/>
            <person name="Han Y."/>
            <person name="Dong L."/>
            <person name="Ji J."/>
            <person name="Chen P."/>
            <person name="Wu S."/>
            <person name="Liu J."/>
            <person name="Xiao Y."/>
            <person name="Bu D."/>
            <person name="Tan J."/>
            <person name="Yang L."/>
            <person name="Ye C."/>
            <person name="Zhang J."/>
            <person name="Xu J."/>
            <person name="Zhou Y."/>
            <person name="Yu Y."/>
            <person name="Zhang B."/>
            <person name="Zhuang S."/>
            <person name="Wei H."/>
            <person name="Liu B."/>
            <person name="Lei M."/>
            <person name="Yu H."/>
            <person name="Li Y."/>
            <person name="Xu H."/>
            <person name="Wei S."/>
            <person name="He X."/>
            <person name="Fang L."/>
            <person name="Zhang Z."/>
            <person name="Zhang Y."/>
            <person name="Huang X."/>
            <person name="Su Z."/>
            <person name="Tong W."/>
            <person name="Li J."/>
            <person name="Tong Z."/>
            <person name="Li S."/>
            <person name="Ye J."/>
            <person name="Wang L."/>
            <person name="Fang L."/>
            <person name="Lei T."/>
            <person name="Chen C."/>
            <person name="Chen H."/>
            <person name="Xu Z."/>
            <person name="Li H."/>
            <person name="Huang H."/>
            <person name="Zhang F."/>
            <person name="Xu H."/>
            <person name="Li N."/>
            <person name="Zhao C."/>
            <person name="Li S."/>
            <person name="Dong L."/>
            <person name="Huang Y."/>
            <person name="Li L."/>
            <person name="Xi Y."/>
            <person name="Qi Q."/>
            <person name="Li W."/>
            <person name="Zhang B."/>
            <person name="Hu W."/>
            <person name="Zhang Y."/>
            <person name="Tian X."/>
            <person name="Jiao Y."/>
            <person name="Liang X."/>
            <person name="Jin J."/>
            <person name="Gao L."/>
            <person name="Zheng W."/>
            <person name="Hao B."/>
            <person name="Liu S."/>
            <person name="Wang W."/>
            <person name="Yuan L."/>
            <person name="Cao M."/>
            <person name="McDermott J."/>
            <person name="Samudrala R."/>
            <person name="Wang J."/>
            <person name="Wong G.K."/>
            <person name="Yang H."/>
        </authorList>
    </citation>
    <scope>NUCLEOTIDE SEQUENCE [LARGE SCALE GENOMIC DNA]</scope>
    <source>
        <strain evidence="3">cv. 93-11</strain>
    </source>
</reference>
<feature type="region of interest" description="Disordered" evidence="1">
    <location>
        <begin position="1"/>
        <end position="71"/>
    </location>
</feature>
<dbReference type="PANTHER" id="PTHR48243">
    <property type="entry name" value="AMINOTRANSFERASE-LIKE PLANT MOBILE DOMAIN-CONTAINING PROTEIN"/>
    <property type="match status" value="1"/>
</dbReference>
<feature type="region of interest" description="Disordered" evidence="1">
    <location>
        <begin position="92"/>
        <end position="130"/>
    </location>
</feature>
<sequence>MEWMNEMDEVDDDTRREEKRERYKSYQTRPGCYSKQSRIRRGGWRPPFIVAKDGGRKGSGQGNAGRCPADSAEPCRILSKFFTSLCRSARLGRRSDDAGSSPAPSRGSSRMDTDEHGAAGSGWGHATPPARQLLSESDINLRTERERNTFNELRLKEFEHTHVFEQDLLRDTGMDVEFTEVFQAIGWENFWHINEEEKKAEPLTPEQKSAEYFLKALINGELEILGGEQLKWNEPTKPTSAEEMDFLVKKYEEEQALWNSPETPIPPPPTPKKKNKKLWRKKVSSSESSTPGPDDDKSH</sequence>
<keyword evidence="3" id="KW-1185">Reference proteome</keyword>
<feature type="compositionally biased region" description="Basic residues" evidence="1">
    <location>
        <begin position="271"/>
        <end position="283"/>
    </location>
</feature>
<gene>
    <name evidence="2" type="ORF">OsI_37678</name>
</gene>
<dbReference type="AlphaFoldDB" id="B8BNG1"/>
<accession>B8BNG1</accession>
<dbReference type="PANTHER" id="PTHR48243:SF1">
    <property type="entry name" value="AMINOTRANSFERASE-LIKE PLANT MOBILE DOMAIN-CONTAINING PROTEIN"/>
    <property type="match status" value="1"/>
</dbReference>
<name>B8BNG1_ORYSI</name>